<name>A0A8S1EFR7_9PELO</name>
<comment type="caution">
    <text evidence="4">The sequence shown here is derived from an EMBL/GenBank/DDBJ whole genome shotgun (WGS) entry which is preliminary data.</text>
</comment>
<dbReference type="PROSITE" id="PS51522">
    <property type="entry name" value="ZF_NANOS"/>
    <property type="match status" value="1"/>
</dbReference>
<evidence type="ECO:0000259" key="3">
    <source>
        <dbReference type="PROSITE" id="PS51522"/>
    </source>
</evidence>
<dbReference type="InterPro" id="IPR038129">
    <property type="entry name" value="Nanos_sf"/>
</dbReference>
<dbReference type="GO" id="GO:0008270">
    <property type="term" value="F:zinc ion binding"/>
    <property type="evidence" value="ECO:0007669"/>
    <property type="project" value="UniProtKB-KW"/>
</dbReference>
<sequence>MHNESMADFNNNNHDENRSMGDSGASEDNRSIEEEFGIDMGEARDDPTPEPIADSPQPQLLDRTQLILSLCRSQDDWMVVRGNPRTNLLDLMYARRIAELLIRWLTTPEAISAEERVFNYQVMLSLMHRLQKFAQPLLSRRYSNRRFCCRVCYNYVKMRCQFLQVPIPPRESFGPWSTHPLMVNVRGVTMTLCPFLRCQLCPYCCATGLRAHIPKRCPFYPH</sequence>
<protein>
    <recommendedName>
        <fullName evidence="3">Nanos-type domain-containing protein</fullName>
    </recommendedName>
</protein>
<evidence type="ECO:0000256" key="2">
    <source>
        <dbReference type="SAM" id="MobiDB-lite"/>
    </source>
</evidence>
<dbReference type="Proteomes" id="UP000494206">
    <property type="component" value="Unassembled WGS sequence"/>
</dbReference>
<keyword evidence="1" id="KW-0862">Zinc</keyword>
<dbReference type="EMBL" id="CADEPM010000001">
    <property type="protein sequence ID" value="CAB3398595.1"/>
    <property type="molecule type" value="Genomic_DNA"/>
</dbReference>
<keyword evidence="5" id="KW-1185">Reference proteome</keyword>
<gene>
    <name evidence="4" type="ORF">CBOVIS_LOCUS1850</name>
</gene>
<dbReference type="OrthoDB" id="5864971at2759"/>
<dbReference type="AlphaFoldDB" id="A0A8S1EFR7"/>
<dbReference type="InterPro" id="IPR024161">
    <property type="entry name" value="Znf_nanos-typ"/>
</dbReference>
<dbReference type="GO" id="GO:0003723">
    <property type="term" value="F:RNA binding"/>
    <property type="evidence" value="ECO:0007669"/>
    <property type="project" value="UniProtKB-UniRule"/>
</dbReference>
<organism evidence="4 5">
    <name type="scientific">Caenorhabditis bovis</name>
    <dbReference type="NCBI Taxonomy" id="2654633"/>
    <lineage>
        <taxon>Eukaryota</taxon>
        <taxon>Metazoa</taxon>
        <taxon>Ecdysozoa</taxon>
        <taxon>Nematoda</taxon>
        <taxon>Chromadorea</taxon>
        <taxon>Rhabditida</taxon>
        <taxon>Rhabditina</taxon>
        <taxon>Rhabditomorpha</taxon>
        <taxon>Rhabditoidea</taxon>
        <taxon>Rhabditidae</taxon>
        <taxon>Peloderinae</taxon>
        <taxon>Caenorhabditis</taxon>
    </lineage>
</organism>
<dbReference type="GO" id="GO:0006417">
    <property type="term" value="P:regulation of translation"/>
    <property type="evidence" value="ECO:0007669"/>
    <property type="project" value="UniProtKB-UniRule"/>
</dbReference>
<comment type="similarity">
    <text evidence="1">Belongs to the nanos family.</text>
</comment>
<accession>A0A8S1EFR7</accession>
<keyword evidence="1" id="KW-0694">RNA-binding</keyword>
<dbReference type="Gene3D" id="4.10.60.30">
    <property type="entry name" value="Nanos, RNA-binding domain"/>
    <property type="match status" value="1"/>
</dbReference>
<feature type="domain" description="Nanos-type" evidence="3">
    <location>
        <begin position="148"/>
        <end position="219"/>
    </location>
</feature>
<keyword evidence="1" id="KW-0479">Metal-binding</keyword>
<evidence type="ECO:0000313" key="4">
    <source>
        <dbReference type="EMBL" id="CAB3398595.1"/>
    </source>
</evidence>
<reference evidence="4 5" key="1">
    <citation type="submission" date="2020-04" db="EMBL/GenBank/DDBJ databases">
        <authorList>
            <person name="Laetsch R D."/>
            <person name="Stevens L."/>
            <person name="Kumar S."/>
            <person name="Blaxter L. M."/>
        </authorList>
    </citation>
    <scope>NUCLEOTIDE SEQUENCE [LARGE SCALE GENOMIC DNA]</scope>
</reference>
<evidence type="ECO:0000313" key="5">
    <source>
        <dbReference type="Proteomes" id="UP000494206"/>
    </source>
</evidence>
<keyword evidence="1" id="KW-0863">Zinc-finger</keyword>
<evidence type="ECO:0000256" key="1">
    <source>
        <dbReference type="PROSITE-ProRule" id="PRU00855"/>
    </source>
</evidence>
<keyword evidence="1" id="KW-0810">Translation regulation</keyword>
<dbReference type="Pfam" id="PF05741">
    <property type="entry name" value="zf-nanos"/>
    <property type="match status" value="1"/>
</dbReference>
<proteinExistence type="inferred from homology"/>
<feature type="region of interest" description="Disordered" evidence="2">
    <location>
        <begin position="1"/>
        <end position="58"/>
    </location>
</feature>